<dbReference type="EMBL" id="KV454435">
    <property type="protein sequence ID" value="ODQ78437.1"/>
    <property type="molecule type" value="Genomic_DNA"/>
</dbReference>
<keyword evidence="3" id="KW-1185">Reference proteome</keyword>
<dbReference type="AlphaFoldDB" id="A0A1E3QN71"/>
<evidence type="ECO:0000256" key="1">
    <source>
        <dbReference type="SAM" id="Phobius"/>
    </source>
</evidence>
<keyword evidence="1" id="KW-0472">Membrane</keyword>
<accession>A0A1E3QN71</accession>
<gene>
    <name evidence="2" type="ORF">BABINDRAFT_168181</name>
</gene>
<sequence length="293" mass="32457">MFSRIVNLGLPRVPLGFPLHRILTKKCLFPRPALALNLARPFSSHPVLYGRPPRQGSGGSTRASYILQRVPDKIKIVGGIFGIAAFASFVVLPFLSLMIIVLPPVLAISAMGLRRKLQKRAAANTIRWKMIDKSDMQYDRPANFVEDIVADFDNVARFTTKRLLRSLELNEKKIVDKLNLRLDTTTNMPKLSLGEIAAVDAIVRVQETSEPSPIGEYMYMVTVPLSIKDHGKTESNHLGTVVLCFANSALSGAKPKMVIEVTPQTLLLESKEKIYITSSMDDVDDGETITINL</sequence>
<evidence type="ECO:0000313" key="3">
    <source>
        <dbReference type="Proteomes" id="UP000094336"/>
    </source>
</evidence>
<evidence type="ECO:0000313" key="2">
    <source>
        <dbReference type="EMBL" id="ODQ78437.1"/>
    </source>
</evidence>
<proteinExistence type="predicted"/>
<feature type="transmembrane region" description="Helical" evidence="1">
    <location>
        <begin position="80"/>
        <end position="110"/>
    </location>
</feature>
<protein>
    <submittedName>
        <fullName evidence="2">Uncharacterized protein</fullName>
    </submittedName>
</protein>
<dbReference type="Proteomes" id="UP000094336">
    <property type="component" value="Unassembled WGS sequence"/>
</dbReference>
<organism evidence="2 3">
    <name type="scientific">Babjeviella inositovora NRRL Y-12698</name>
    <dbReference type="NCBI Taxonomy" id="984486"/>
    <lineage>
        <taxon>Eukaryota</taxon>
        <taxon>Fungi</taxon>
        <taxon>Dikarya</taxon>
        <taxon>Ascomycota</taxon>
        <taxon>Saccharomycotina</taxon>
        <taxon>Pichiomycetes</taxon>
        <taxon>Serinales incertae sedis</taxon>
        <taxon>Babjeviella</taxon>
    </lineage>
</organism>
<keyword evidence="1" id="KW-1133">Transmembrane helix</keyword>
<dbReference type="GeneID" id="30148424"/>
<keyword evidence="1" id="KW-0812">Transmembrane</keyword>
<reference evidence="3" key="1">
    <citation type="submission" date="2016-05" db="EMBL/GenBank/DDBJ databases">
        <title>Comparative genomics of biotechnologically important yeasts.</title>
        <authorList>
            <consortium name="DOE Joint Genome Institute"/>
            <person name="Riley R."/>
            <person name="Haridas S."/>
            <person name="Wolfe K.H."/>
            <person name="Lopes M.R."/>
            <person name="Hittinger C.T."/>
            <person name="Goker M."/>
            <person name="Salamov A."/>
            <person name="Wisecaver J."/>
            <person name="Long T.M."/>
            <person name="Aerts A.L."/>
            <person name="Barry K."/>
            <person name="Choi C."/>
            <person name="Clum A."/>
            <person name="Coughlan A.Y."/>
            <person name="Deshpande S."/>
            <person name="Douglass A.P."/>
            <person name="Hanson S.J."/>
            <person name="Klenk H.-P."/>
            <person name="Labutti K."/>
            <person name="Lapidus A."/>
            <person name="Lindquist E."/>
            <person name="Lipzen A."/>
            <person name="Meier-Kolthoff J.P."/>
            <person name="Ohm R.A."/>
            <person name="Otillar R.P."/>
            <person name="Pangilinan J."/>
            <person name="Peng Y."/>
            <person name="Rokas A."/>
            <person name="Rosa C.A."/>
            <person name="Scheuner C."/>
            <person name="Sibirny A.A."/>
            <person name="Slot J.C."/>
            <person name="Stielow J.B."/>
            <person name="Sun H."/>
            <person name="Kurtzman C.P."/>
            <person name="Blackwell M."/>
            <person name="Grigoriev I.V."/>
            <person name="Jeffries T.W."/>
        </authorList>
    </citation>
    <scope>NUCLEOTIDE SEQUENCE [LARGE SCALE GENOMIC DNA]</scope>
    <source>
        <strain evidence="3">NRRL Y-12698</strain>
    </source>
</reference>
<dbReference type="RefSeq" id="XP_018983765.1">
    <property type="nucleotide sequence ID" value="XM_019130571.1"/>
</dbReference>
<name>A0A1E3QN71_9ASCO</name>